<dbReference type="EMBL" id="GBXM01083403">
    <property type="protein sequence ID" value="JAH25174.1"/>
    <property type="molecule type" value="Transcribed_RNA"/>
</dbReference>
<proteinExistence type="predicted"/>
<organism evidence="2">
    <name type="scientific">Anguilla anguilla</name>
    <name type="common">European freshwater eel</name>
    <name type="synonym">Muraena anguilla</name>
    <dbReference type="NCBI Taxonomy" id="7936"/>
    <lineage>
        <taxon>Eukaryota</taxon>
        <taxon>Metazoa</taxon>
        <taxon>Chordata</taxon>
        <taxon>Craniata</taxon>
        <taxon>Vertebrata</taxon>
        <taxon>Euteleostomi</taxon>
        <taxon>Actinopterygii</taxon>
        <taxon>Neopterygii</taxon>
        <taxon>Teleostei</taxon>
        <taxon>Anguilliformes</taxon>
        <taxon>Anguillidae</taxon>
        <taxon>Anguilla</taxon>
    </lineage>
</organism>
<reference evidence="2" key="1">
    <citation type="submission" date="2014-11" db="EMBL/GenBank/DDBJ databases">
        <authorList>
            <person name="Amaro Gonzalez C."/>
        </authorList>
    </citation>
    <scope>NUCLEOTIDE SEQUENCE</scope>
</reference>
<protein>
    <submittedName>
        <fullName evidence="2">Uncharacterized protein</fullName>
    </submittedName>
</protein>
<sequence>MYLTSHKPGTHGNKSSTSSLKNRKVAPSGGRSIQK</sequence>
<feature type="region of interest" description="Disordered" evidence="1">
    <location>
        <begin position="1"/>
        <end position="35"/>
    </location>
</feature>
<accession>A0A0E9R7T1</accession>
<evidence type="ECO:0000313" key="2">
    <source>
        <dbReference type="EMBL" id="JAH25174.1"/>
    </source>
</evidence>
<evidence type="ECO:0000256" key="1">
    <source>
        <dbReference type="SAM" id="MobiDB-lite"/>
    </source>
</evidence>
<reference evidence="2" key="2">
    <citation type="journal article" date="2015" name="Fish Shellfish Immunol.">
        <title>Early steps in the European eel (Anguilla anguilla)-Vibrio vulnificus interaction in the gills: Role of the RtxA13 toxin.</title>
        <authorList>
            <person name="Callol A."/>
            <person name="Pajuelo D."/>
            <person name="Ebbesson L."/>
            <person name="Teles M."/>
            <person name="MacKenzie S."/>
            <person name="Amaro C."/>
        </authorList>
    </citation>
    <scope>NUCLEOTIDE SEQUENCE</scope>
</reference>
<name>A0A0E9R7T1_ANGAN</name>
<dbReference type="AlphaFoldDB" id="A0A0E9R7T1"/>